<keyword evidence="3" id="KW-1185">Reference proteome</keyword>
<dbReference type="Proteomes" id="UP000812287">
    <property type="component" value="Unassembled WGS sequence"/>
</dbReference>
<evidence type="ECO:0000313" key="3">
    <source>
        <dbReference type="Proteomes" id="UP000812287"/>
    </source>
</evidence>
<dbReference type="GeneID" id="66113114"/>
<dbReference type="OrthoDB" id="3259102at2759"/>
<organism evidence="2 3">
    <name type="scientific">Guyanagaster necrorhizus</name>
    <dbReference type="NCBI Taxonomy" id="856835"/>
    <lineage>
        <taxon>Eukaryota</taxon>
        <taxon>Fungi</taxon>
        <taxon>Dikarya</taxon>
        <taxon>Basidiomycota</taxon>
        <taxon>Agaricomycotina</taxon>
        <taxon>Agaricomycetes</taxon>
        <taxon>Agaricomycetidae</taxon>
        <taxon>Agaricales</taxon>
        <taxon>Marasmiineae</taxon>
        <taxon>Physalacriaceae</taxon>
        <taxon>Guyanagaster</taxon>
    </lineage>
</organism>
<gene>
    <name evidence="2" type="ORF">BT62DRAFT_999502</name>
</gene>
<dbReference type="EMBL" id="MU250524">
    <property type="protein sequence ID" value="KAG7451800.1"/>
    <property type="molecule type" value="Genomic_DNA"/>
</dbReference>
<evidence type="ECO:0000313" key="2">
    <source>
        <dbReference type="EMBL" id="KAG7451800.1"/>
    </source>
</evidence>
<proteinExistence type="predicted"/>
<accession>A0A9P7W4H1</accession>
<sequence>MCGGILILYRKDHSLMNAGIKGASGVKVAALSAHLVVKRERLIIPGHSLDNRISAAEGGQQLQRFYLATGAQAGDTFDVRFTWDHQIPAAAARTANNLSMMVYGDVKVGSLVWNDEENGEDKSTDTAGGESQSKKTSGPSTKSTAMKTKATRYLIDKVSTQLSPKNMVRVADIRGNVILISSLAGGDAHSRTEPRPPENAYSMSELG</sequence>
<name>A0A9P7W4H1_9AGAR</name>
<evidence type="ECO:0000256" key="1">
    <source>
        <dbReference type="SAM" id="MobiDB-lite"/>
    </source>
</evidence>
<feature type="region of interest" description="Disordered" evidence="1">
    <location>
        <begin position="184"/>
        <end position="207"/>
    </location>
</feature>
<comment type="caution">
    <text evidence="2">The sequence shown here is derived from an EMBL/GenBank/DDBJ whole genome shotgun (WGS) entry which is preliminary data.</text>
</comment>
<dbReference type="AlphaFoldDB" id="A0A9P7W4H1"/>
<protein>
    <submittedName>
        <fullName evidence="2">Uncharacterized protein</fullName>
    </submittedName>
</protein>
<feature type="compositionally biased region" description="Low complexity" evidence="1">
    <location>
        <begin position="134"/>
        <end position="148"/>
    </location>
</feature>
<reference evidence="2" key="1">
    <citation type="submission" date="2020-11" db="EMBL/GenBank/DDBJ databases">
        <title>Adaptations for nitrogen fixation in a non-lichenized fungal sporocarp promotes dispersal by wood-feeding termites.</title>
        <authorList>
            <consortium name="DOE Joint Genome Institute"/>
            <person name="Koch R.A."/>
            <person name="Yoon G."/>
            <person name="Arayal U."/>
            <person name="Lail K."/>
            <person name="Amirebrahimi M."/>
            <person name="Labutti K."/>
            <person name="Lipzen A."/>
            <person name="Riley R."/>
            <person name="Barry K."/>
            <person name="Henrissat B."/>
            <person name="Grigoriev I.V."/>
            <person name="Herr J.R."/>
            <person name="Aime M.C."/>
        </authorList>
    </citation>
    <scope>NUCLEOTIDE SEQUENCE</scope>
    <source>
        <strain evidence="2">MCA 3950</strain>
    </source>
</reference>
<dbReference type="RefSeq" id="XP_043045300.1">
    <property type="nucleotide sequence ID" value="XM_043190817.1"/>
</dbReference>
<feature type="region of interest" description="Disordered" evidence="1">
    <location>
        <begin position="116"/>
        <end position="148"/>
    </location>
</feature>